<evidence type="ECO:0000256" key="5">
    <source>
        <dbReference type="ARBA" id="ARBA00022705"/>
    </source>
</evidence>
<dbReference type="InterPro" id="IPR027417">
    <property type="entry name" value="P-loop_NTPase"/>
</dbReference>
<dbReference type="InterPro" id="IPR001238">
    <property type="entry name" value="DNA-binding_RecF"/>
</dbReference>
<dbReference type="PANTHER" id="PTHR32182:SF0">
    <property type="entry name" value="DNA REPLICATION AND REPAIR PROTEIN RECF"/>
    <property type="match status" value="1"/>
</dbReference>
<feature type="binding site" evidence="9">
    <location>
        <begin position="30"/>
        <end position="37"/>
    </location>
    <ligand>
        <name>ATP</name>
        <dbReference type="ChEBI" id="CHEBI:30616"/>
    </ligand>
</feature>
<evidence type="ECO:0000256" key="9">
    <source>
        <dbReference type="HAMAP-Rule" id="MF_00365"/>
    </source>
</evidence>
<dbReference type="InterPro" id="IPR042174">
    <property type="entry name" value="RecF_2"/>
</dbReference>
<dbReference type="GO" id="GO:0006302">
    <property type="term" value="P:double-strand break repair"/>
    <property type="evidence" value="ECO:0007669"/>
    <property type="project" value="TreeGrafter"/>
</dbReference>
<dbReference type="PANTHER" id="PTHR32182">
    <property type="entry name" value="DNA REPLICATION AND REPAIR PROTEIN RECF"/>
    <property type="match status" value="1"/>
</dbReference>
<gene>
    <name evidence="9 11" type="primary">recF</name>
    <name evidence="11" type="ORF">NCTC13093_00545</name>
</gene>
<evidence type="ECO:0000259" key="10">
    <source>
        <dbReference type="Pfam" id="PF02463"/>
    </source>
</evidence>
<evidence type="ECO:0000256" key="2">
    <source>
        <dbReference type="ARBA" id="ARBA00008016"/>
    </source>
</evidence>
<dbReference type="HAMAP" id="MF_00365">
    <property type="entry name" value="RecF"/>
    <property type="match status" value="1"/>
</dbReference>
<keyword evidence="5 9" id="KW-0235">DNA replication</keyword>
<dbReference type="OrthoDB" id="9803889at2"/>
<feature type="domain" description="RecF/RecN/SMC N-terminal" evidence="10">
    <location>
        <begin position="3"/>
        <end position="339"/>
    </location>
</feature>
<evidence type="ECO:0000256" key="7">
    <source>
        <dbReference type="ARBA" id="ARBA00022840"/>
    </source>
</evidence>
<dbReference type="GO" id="GO:0000731">
    <property type="term" value="P:DNA synthesis involved in DNA repair"/>
    <property type="evidence" value="ECO:0007669"/>
    <property type="project" value="TreeGrafter"/>
</dbReference>
<dbReference type="NCBIfam" id="TIGR00611">
    <property type="entry name" value="recf"/>
    <property type="match status" value="1"/>
</dbReference>
<dbReference type="AlphaFoldDB" id="A0A2X0VGU8"/>
<name>A0A2X0VGU8_9GAMM</name>
<keyword evidence="12" id="KW-1185">Reference proteome</keyword>
<dbReference type="Proteomes" id="UP000250086">
    <property type="component" value="Unassembled WGS sequence"/>
</dbReference>
<evidence type="ECO:0000313" key="12">
    <source>
        <dbReference type="Proteomes" id="UP000250086"/>
    </source>
</evidence>
<sequence>MLIKRLLVSNFRNLSYVDFSPAATFNIIYGKNGSGKTSILESISYLSLSRSFKKVPYQYLIQSGSKSFNIYAEIVPDNSDFPLKLGVSKDRGADTKILIDSKPVTRLTDLVDNISVQIIHPQSYELVTEGPELRRNYIDWGVYYHDQKFKSQWLDYRRILKQRNALLKSNASYNEIQVWDNLLVNLSDSINQKRSDYLKLLEPLLIQILSEFLPKYSFKFYMTKGYDDGTDLYSLLAQNIEKDRVLGYTFYGCHRADLKIKSNSVAAGVTLSRGQLKLLVCAMRLAQGILLKQLSGINCIYLIDDLNSELDSNSQNILLSHLLKCRNQVFVTNITNDIVLPKSNDFNYFELTDGNIKNY</sequence>
<keyword evidence="8 9" id="KW-0238">DNA-binding</keyword>
<dbReference type="GO" id="GO:0005524">
    <property type="term" value="F:ATP binding"/>
    <property type="evidence" value="ECO:0007669"/>
    <property type="project" value="UniProtKB-UniRule"/>
</dbReference>
<dbReference type="Pfam" id="PF02463">
    <property type="entry name" value="SMC_N"/>
    <property type="match status" value="1"/>
</dbReference>
<dbReference type="SUPFAM" id="SSF52540">
    <property type="entry name" value="P-loop containing nucleoside triphosphate hydrolases"/>
    <property type="match status" value="1"/>
</dbReference>
<evidence type="ECO:0000256" key="1">
    <source>
        <dbReference type="ARBA" id="ARBA00004496"/>
    </source>
</evidence>
<dbReference type="EMBL" id="UAPV01000001">
    <property type="protein sequence ID" value="SPT69182.1"/>
    <property type="molecule type" value="Genomic_DNA"/>
</dbReference>
<evidence type="ECO:0000313" key="11">
    <source>
        <dbReference type="EMBL" id="SPT69182.1"/>
    </source>
</evidence>
<keyword evidence="9" id="KW-0227">DNA damage</keyword>
<evidence type="ECO:0000256" key="6">
    <source>
        <dbReference type="ARBA" id="ARBA00022741"/>
    </source>
</evidence>
<dbReference type="Gene3D" id="3.40.50.300">
    <property type="entry name" value="P-loop containing nucleotide triphosphate hydrolases"/>
    <property type="match status" value="1"/>
</dbReference>
<comment type="subcellular location">
    <subcellularLocation>
        <location evidence="1 9">Cytoplasm</location>
    </subcellularLocation>
</comment>
<comment type="similarity">
    <text evidence="2 9">Belongs to the RecF family.</text>
</comment>
<dbReference type="RefSeq" id="WP_113743368.1">
    <property type="nucleotide sequence ID" value="NZ_UAPU01000007.1"/>
</dbReference>
<dbReference type="PROSITE" id="PS00617">
    <property type="entry name" value="RECF_1"/>
    <property type="match status" value="1"/>
</dbReference>
<organism evidence="11 12">
    <name type="scientific">Anaerobiospirillum thomasii</name>
    <dbReference type="NCBI Taxonomy" id="179995"/>
    <lineage>
        <taxon>Bacteria</taxon>
        <taxon>Pseudomonadati</taxon>
        <taxon>Pseudomonadota</taxon>
        <taxon>Gammaproteobacteria</taxon>
        <taxon>Aeromonadales</taxon>
        <taxon>Succinivibrionaceae</taxon>
        <taxon>Anaerobiospirillum</taxon>
    </lineage>
</organism>
<dbReference type="GO" id="GO:0005737">
    <property type="term" value="C:cytoplasm"/>
    <property type="evidence" value="ECO:0007669"/>
    <property type="project" value="UniProtKB-SubCell"/>
</dbReference>
<comment type="function">
    <text evidence="9">The RecF protein is involved in DNA metabolism; it is required for DNA replication and normal SOS inducibility. RecF binds preferentially to single-stranded, linear DNA. It also seems to bind ATP.</text>
</comment>
<keyword evidence="4 9" id="KW-0963">Cytoplasm</keyword>
<keyword evidence="9" id="KW-0742">SOS response</keyword>
<dbReference type="InterPro" id="IPR003395">
    <property type="entry name" value="RecF/RecN/SMC_N"/>
</dbReference>
<evidence type="ECO:0000256" key="3">
    <source>
        <dbReference type="ARBA" id="ARBA00020170"/>
    </source>
</evidence>
<dbReference type="InterPro" id="IPR018078">
    <property type="entry name" value="DNA-binding_RecF_CS"/>
</dbReference>
<protein>
    <recommendedName>
        <fullName evidence="3 9">DNA replication and repair protein RecF</fullName>
    </recommendedName>
</protein>
<dbReference type="GO" id="GO:0006260">
    <property type="term" value="P:DNA replication"/>
    <property type="evidence" value="ECO:0007669"/>
    <property type="project" value="UniProtKB-UniRule"/>
</dbReference>
<dbReference type="GO" id="GO:0003697">
    <property type="term" value="F:single-stranded DNA binding"/>
    <property type="evidence" value="ECO:0007669"/>
    <property type="project" value="UniProtKB-UniRule"/>
</dbReference>
<proteinExistence type="inferred from homology"/>
<keyword evidence="9" id="KW-0234">DNA repair</keyword>
<accession>A0A2X0VGU8</accession>
<dbReference type="GO" id="GO:0009432">
    <property type="term" value="P:SOS response"/>
    <property type="evidence" value="ECO:0007669"/>
    <property type="project" value="UniProtKB-UniRule"/>
</dbReference>
<evidence type="ECO:0000256" key="4">
    <source>
        <dbReference type="ARBA" id="ARBA00022490"/>
    </source>
</evidence>
<reference evidence="11 12" key="1">
    <citation type="submission" date="2018-06" db="EMBL/GenBank/DDBJ databases">
        <authorList>
            <consortium name="Pathogen Informatics"/>
            <person name="Doyle S."/>
        </authorList>
    </citation>
    <scope>NUCLEOTIDE SEQUENCE [LARGE SCALE GENOMIC DNA]</scope>
    <source>
        <strain evidence="11 12">NCTC13093</strain>
    </source>
</reference>
<evidence type="ECO:0000256" key="8">
    <source>
        <dbReference type="ARBA" id="ARBA00023125"/>
    </source>
</evidence>
<keyword evidence="7 9" id="KW-0067">ATP-binding</keyword>
<keyword evidence="6 9" id="KW-0547">Nucleotide-binding</keyword>
<dbReference type="Gene3D" id="1.20.1050.90">
    <property type="entry name" value="RecF/RecN/SMC, N-terminal domain"/>
    <property type="match status" value="1"/>
</dbReference>